<evidence type="ECO:0000256" key="1">
    <source>
        <dbReference type="ARBA" id="ARBA00001946"/>
    </source>
</evidence>
<dbReference type="EMBL" id="PCDP01000036">
    <property type="protein sequence ID" value="PZM12994.1"/>
    <property type="molecule type" value="Genomic_DNA"/>
</dbReference>
<dbReference type="InterPro" id="IPR006439">
    <property type="entry name" value="HAD-SF_hydro_IA"/>
</dbReference>
<organism evidence="5 6">
    <name type="scientific">Rhizobium tubonense</name>
    <dbReference type="NCBI Taxonomy" id="484088"/>
    <lineage>
        <taxon>Bacteria</taxon>
        <taxon>Pseudomonadati</taxon>
        <taxon>Pseudomonadota</taxon>
        <taxon>Alphaproteobacteria</taxon>
        <taxon>Hyphomicrobiales</taxon>
        <taxon>Rhizobiaceae</taxon>
        <taxon>Rhizobium/Agrobacterium group</taxon>
        <taxon>Rhizobium</taxon>
    </lineage>
</organism>
<keyword evidence="3" id="KW-0479">Metal-binding</keyword>
<dbReference type="GO" id="GO:0016787">
    <property type="term" value="F:hydrolase activity"/>
    <property type="evidence" value="ECO:0007669"/>
    <property type="project" value="UniProtKB-KW"/>
</dbReference>
<keyword evidence="5" id="KW-0378">Hydrolase</keyword>
<sequence>MHSAACRVNARQETDLRNRGFLPKLVIFDCDGVLIDSEIIVSATEADELSLLGYKISLEDAVFRFAGVPAMEMRRTIEAEMGRALPSDFSERVENRVVSAYQSTLKPIAGVEAALKDLDIPVCVASSSSPSRLALGLIHTKLFDHFYPSIFSTALVANGKPSPDIFLFAATQMGAAPADCLVVEDSVAGVKAAVAAGMVAIGFVGGSHGSNTLKTKLYEAGATFVMEKFKELGTVIEQLGDRLLGATTQASNLVPAPR</sequence>
<keyword evidence="4" id="KW-0460">Magnesium</keyword>
<dbReference type="AlphaFoldDB" id="A0A2W4D6N7"/>
<dbReference type="SFLD" id="SFLDG01135">
    <property type="entry name" value="C1.5.6:_HAD__Beta-PGM__Phospha"/>
    <property type="match status" value="1"/>
</dbReference>
<dbReference type="InterPro" id="IPR023198">
    <property type="entry name" value="PGP-like_dom2"/>
</dbReference>
<evidence type="ECO:0000256" key="4">
    <source>
        <dbReference type="ARBA" id="ARBA00022842"/>
    </source>
</evidence>
<comment type="caution">
    <text evidence="5">The sequence shown here is derived from an EMBL/GenBank/DDBJ whole genome shotgun (WGS) entry which is preliminary data.</text>
</comment>
<evidence type="ECO:0000256" key="2">
    <source>
        <dbReference type="ARBA" id="ARBA00006171"/>
    </source>
</evidence>
<evidence type="ECO:0000313" key="5">
    <source>
        <dbReference type="EMBL" id="PZM12994.1"/>
    </source>
</evidence>
<dbReference type="PANTHER" id="PTHR46193">
    <property type="entry name" value="6-PHOSPHOGLUCONATE PHOSPHATASE"/>
    <property type="match status" value="1"/>
</dbReference>
<dbReference type="InterPro" id="IPR023214">
    <property type="entry name" value="HAD_sf"/>
</dbReference>
<evidence type="ECO:0000313" key="6">
    <source>
        <dbReference type="Proteomes" id="UP000248925"/>
    </source>
</evidence>
<dbReference type="SFLD" id="SFLDG01129">
    <property type="entry name" value="C1.5:_HAD__Beta-PGM__Phosphata"/>
    <property type="match status" value="1"/>
</dbReference>
<dbReference type="NCBIfam" id="TIGR01509">
    <property type="entry name" value="HAD-SF-IA-v3"/>
    <property type="match status" value="1"/>
</dbReference>
<dbReference type="InterPro" id="IPR036412">
    <property type="entry name" value="HAD-like_sf"/>
</dbReference>
<protein>
    <submittedName>
        <fullName evidence="5">Hydrolase</fullName>
    </submittedName>
</protein>
<evidence type="ECO:0000256" key="3">
    <source>
        <dbReference type="ARBA" id="ARBA00022723"/>
    </source>
</evidence>
<proteinExistence type="inferred from homology"/>
<dbReference type="GO" id="GO:0046872">
    <property type="term" value="F:metal ion binding"/>
    <property type="evidence" value="ECO:0007669"/>
    <property type="project" value="UniProtKB-KW"/>
</dbReference>
<dbReference type="InterPro" id="IPR051600">
    <property type="entry name" value="Beta-PGM-like"/>
</dbReference>
<dbReference type="SFLD" id="SFLDS00003">
    <property type="entry name" value="Haloacid_Dehalogenase"/>
    <property type="match status" value="1"/>
</dbReference>
<name>A0A2W4D6N7_9HYPH</name>
<gene>
    <name evidence="5" type="ORF">CPY51_15840</name>
</gene>
<accession>A0A2W4D6N7</accession>
<comment type="similarity">
    <text evidence="2">Belongs to the HAD-like hydrolase superfamily. CbbY/CbbZ/Gph/YieH family.</text>
</comment>
<dbReference type="Gene3D" id="3.40.50.1000">
    <property type="entry name" value="HAD superfamily/HAD-like"/>
    <property type="match status" value="1"/>
</dbReference>
<dbReference type="Pfam" id="PF00702">
    <property type="entry name" value="Hydrolase"/>
    <property type="match status" value="1"/>
</dbReference>
<reference evidence="5 6" key="1">
    <citation type="journal article" date="2018" name="Sci. Rep.">
        <title>Rhizobium tumorigenes sp. nov., a novel plant tumorigenic bacterium isolated from cane gall tumors on thornless blackberry.</title>
        <authorList>
            <person name="Kuzmanovi N."/>
            <person name="Smalla K."/>
            <person name="Gronow S."/>
            <person name="PuBawska J."/>
        </authorList>
    </citation>
    <scope>NUCLEOTIDE SEQUENCE [LARGE SCALE GENOMIC DNA]</scope>
    <source>
        <strain evidence="5 6">CCBAU 85046</strain>
    </source>
</reference>
<dbReference type="SUPFAM" id="SSF56784">
    <property type="entry name" value="HAD-like"/>
    <property type="match status" value="1"/>
</dbReference>
<dbReference type="OrthoDB" id="9797743at2"/>
<keyword evidence="6" id="KW-1185">Reference proteome</keyword>
<dbReference type="Proteomes" id="UP000248925">
    <property type="component" value="Unassembled WGS sequence"/>
</dbReference>
<dbReference type="PANTHER" id="PTHR46193:SF10">
    <property type="entry name" value="6-PHOSPHOGLUCONATE PHOSPHATASE"/>
    <property type="match status" value="1"/>
</dbReference>
<dbReference type="Gene3D" id="1.10.150.240">
    <property type="entry name" value="Putative phosphatase, domain 2"/>
    <property type="match status" value="1"/>
</dbReference>
<comment type="cofactor">
    <cofactor evidence="1">
        <name>Mg(2+)</name>
        <dbReference type="ChEBI" id="CHEBI:18420"/>
    </cofactor>
</comment>